<accession>W1NAM3</accession>
<dbReference type="STRING" id="1178482.AR456_17255"/>
<evidence type="ECO:0000313" key="2">
    <source>
        <dbReference type="Proteomes" id="UP000019113"/>
    </source>
</evidence>
<dbReference type="KEGG" id="hhu:AR456_17255"/>
<organism evidence="1 2">
    <name type="scientific">Halomonas huangheensis</name>
    <dbReference type="NCBI Taxonomy" id="1178482"/>
    <lineage>
        <taxon>Bacteria</taxon>
        <taxon>Pseudomonadati</taxon>
        <taxon>Pseudomonadota</taxon>
        <taxon>Gammaproteobacteria</taxon>
        <taxon>Oceanospirillales</taxon>
        <taxon>Halomonadaceae</taxon>
        <taxon>Halomonas</taxon>
    </lineage>
</organism>
<comment type="caution">
    <text evidence="1">The sequence shown here is derived from an EMBL/GenBank/DDBJ whole genome shotgun (WGS) entry which is preliminary data.</text>
</comment>
<dbReference type="AlphaFoldDB" id="W1NAM3"/>
<dbReference type="Proteomes" id="UP000019113">
    <property type="component" value="Unassembled WGS sequence"/>
</dbReference>
<name>W1NAM3_9GAMM</name>
<dbReference type="EMBL" id="AVBC01000019">
    <property type="protein sequence ID" value="ERL52241.1"/>
    <property type="molecule type" value="Genomic_DNA"/>
</dbReference>
<keyword evidence="2" id="KW-1185">Reference proteome</keyword>
<protein>
    <submittedName>
        <fullName evidence="1">Uncharacterized protein</fullName>
    </submittedName>
</protein>
<dbReference type="OrthoDB" id="7017980at2"/>
<dbReference type="PATRIC" id="fig|1178482.3.peg.1114"/>
<reference evidence="1 2" key="1">
    <citation type="submission" date="2013-08" db="EMBL/GenBank/DDBJ databases">
        <title>draft genome of Halomonas huanghegensis, strain BJGMM-B45T.</title>
        <authorList>
            <person name="Miao C."/>
            <person name="Wan Y."/>
            <person name="Jin W."/>
        </authorList>
    </citation>
    <scope>NUCLEOTIDE SEQUENCE [LARGE SCALE GENOMIC DNA]</scope>
    <source>
        <strain evidence="1 2">BJGMM-B45</strain>
    </source>
</reference>
<sequence>MSREATMSPDYRLQNEHVQNDRWQDFIAAPVRCVAMNWIVEILDGVADDEATLAAVAYHPRFQQRLTERLMQRHGLTAPAALPPLAEEDQVILQLAPEHAGELVHYCGMICHATTFVREIRAPRVVALKQHFGTAAFLTALAHHQLALPYPPQTVDDALSDTFANTLHQEGLACVASWLAQQSDEMGAWLRLGIAADPMIDSQEISPQIREQGVAIVRCAATAVLNHHREAMP</sequence>
<gene>
    <name evidence="1" type="ORF">BJB45_09755</name>
</gene>
<proteinExistence type="predicted"/>
<evidence type="ECO:0000313" key="1">
    <source>
        <dbReference type="EMBL" id="ERL52241.1"/>
    </source>
</evidence>
<dbReference type="RefSeq" id="WP_021818073.1">
    <property type="nucleotide sequence ID" value="NZ_AVBC01000019.1"/>
</dbReference>